<feature type="region of interest" description="Disordered" evidence="1">
    <location>
        <begin position="1"/>
        <end position="66"/>
    </location>
</feature>
<dbReference type="Proteomes" id="UP000887565">
    <property type="component" value="Unplaced"/>
</dbReference>
<name>A0A915L1J6_ROMCU</name>
<sequence length="151" mass="17202">MSSTRIKGHSITRKHRVRFDGNRAVATAQEVPAPQPPEHEEAILPPPSRRTVLEEPTPTTFSFSGPRPDDAKYLDWENRLIPREYAGFKYPKASCSKSAKQGSQVHECFCGLNNVDCYDLYPDCCDQRKCDCCDKNHGYCDHKANCDEKMY</sequence>
<proteinExistence type="predicted"/>
<reference evidence="3" key="1">
    <citation type="submission" date="2022-11" db="UniProtKB">
        <authorList>
            <consortium name="WormBaseParasite"/>
        </authorList>
    </citation>
    <scope>IDENTIFICATION</scope>
</reference>
<evidence type="ECO:0000313" key="3">
    <source>
        <dbReference type="WBParaSite" id="nRc.2.0.1.t43628-RA"/>
    </source>
</evidence>
<dbReference type="WBParaSite" id="nRc.2.0.1.t43628-RA">
    <property type="protein sequence ID" value="nRc.2.0.1.t43628-RA"/>
    <property type="gene ID" value="nRc.2.0.1.g43628"/>
</dbReference>
<protein>
    <submittedName>
        <fullName evidence="3">Uncharacterized protein</fullName>
    </submittedName>
</protein>
<accession>A0A915L1J6</accession>
<evidence type="ECO:0000256" key="1">
    <source>
        <dbReference type="SAM" id="MobiDB-lite"/>
    </source>
</evidence>
<dbReference type="AlphaFoldDB" id="A0A915L1J6"/>
<feature type="compositionally biased region" description="Basic residues" evidence="1">
    <location>
        <begin position="1"/>
        <end position="17"/>
    </location>
</feature>
<keyword evidence="2" id="KW-1185">Reference proteome</keyword>
<organism evidence="2 3">
    <name type="scientific">Romanomermis culicivorax</name>
    <name type="common">Nematode worm</name>
    <dbReference type="NCBI Taxonomy" id="13658"/>
    <lineage>
        <taxon>Eukaryota</taxon>
        <taxon>Metazoa</taxon>
        <taxon>Ecdysozoa</taxon>
        <taxon>Nematoda</taxon>
        <taxon>Enoplea</taxon>
        <taxon>Dorylaimia</taxon>
        <taxon>Mermithida</taxon>
        <taxon>Mermithoidea</taxon>
        <taxon>Mermithidae</taxon>
        <taxon>Romanomermis</taxon>
    </lineage>
</organism>
<evidence type="ECO:0000313" key="2">
    <source>
        <dbReference type="Proteomes" id="UP000887565"/>
    </source>
</evidence>